<proteinExistence type="predicted"/>
<dbReference type="Proteomes" id="UP000601597">
    <property type="component" value="Unassembled WGS sequence"/>
</dbReference>
<dbReference type="Gene3D" id="2.30.42.10">
    <property type="match status" value="1"/>
</dbReference>
<comment type="caution">
    <text evidence="11">The sequence shown here is derived from an EMBL/GenBank/DDBJ whole genome shotgun (WGS) entry which is preliminary data.</text>
</comment>
<dbReference type="Pfam" id="PF11356">
    <property type="entry name" value="T2SSC"/>
    <property type="match status" value="1"/>
</dbReference>
<evidence type="ECO:0000256" key="9">
    <source>
        <dbReference type="SAM" id="Phobius"/>
    </source>
</evidence>
<keyword evidence="4" id="KW-0997">Cell inner membrane</keyword>
<evidence type="ECO:0000256" key="4">
    <source>
        <dbReference type="ARBA" id="ARBA00022519"/>
    </source>
</evidence>
<accession>A0ABQ3AXG8</accession>
<name>A0ABQ3AXG8_9GAMM</name>
<reference evidence="12" key="1">
    <citation type="journal article" date="2019" name="Int. J. Syst. Evol. Microbiol.">
        <title>The Global Catalogue of Microorganisms (GCM) 10K type strain sequencing project: providing services to taxonomists for standard genome sequencing and annotation.</title>
        <authorList>
            <consortium name="The Broad Institute Genomics Platform"/>
            <consortium name="The Broad Institute Genome Sequencing Center for Infectious Disease"/>
            <person name="Wu L."/>
            <person name="Ma J."/>
        </authorList>
    </citation>
    <scope>NUCLEOTIDE SEQUENCE [LARGE SCALE GENOMIC DNA]</scope>
    <source>
        <strain evidence="12">KCTC 22280</strain>
    </source>
</reference>
<keyword evidence="3" id="KW-1003">Cell membrane</keyword>
<protein>
    <recommendedName>
        <fullName evidence="10">Type II secretion system protein GspC N-terminal domain-containing protein</fullName>
    </recommendedName>
</protein>
<keyword evidence="2" id="KW-0813">Transport</keyword>
<keyword evidence="12" id="KW-1185">Reference proteome</keyword>
<keyword evidence="6" id="KW-0653">Protein transport</keyword>
<evidence type="ECO:0000256" key="7">
    <source>
        <dbReference type="ARBA" id="ARBA00022989"/>
    </source>
</evidence>
<evidence type="ECO:0000256" key="1">
    <source>
        <dbReference type="ARBA" id="ARBA00004533"/>
    </source>
</evidence>
<evidence type="ECO:0000256" key="8">
    <source>
        <dbReference type="ARBA" id="ARBA00023136"/>
    </source>
</evidence>
<feature type="domain" description="Type II secretion system protein GspC N-terminal" evidence="10">
    <location>
        <begin position="22"/>
        <end position="159"/>
    </location>
</feature>
<dbReference type="RefSeq" id="WP_189575476.1">
    <property type="nucleotide sequence ID" value="NZ_BMXV01000003.1"/>
</dbReference>
<evidence type="ECO:0000313" key="12">
    <source>
        <dbReference type="Proteomes" id="UP000601597"/>
    </source>
</evidence>
<keyword evidence="5 9" id="KW-0812">Transmembrane</keyword>
<dbReference type="SUPFAM" id="SSF50156">
    <property type="entry name" value="PDZ domain-like"/>
    <property type="match status" value="1"/>
</dbReference>
<evidence type="ECO:0000256" key="5">
    <source>
        <dbReference type="ARBA" id="ARBA00022692"/>
    </source>
</evidence>
<evidence type="ECO:0000313" key="11">
    <source>
        <dbReference type="EMBL" id="GGY70897.1"/>
    </source>
</evidence>
<evidence type="ECO:0000259" key="10">
    <source>
        <dbReference type="Pfam" id="PF11356"/>
    </source>
</evidence>
<dbReference type="InterPro" id="IPR036034">
    <property type="entry name" value="PDZ_sf"/>
</dbReference>
<keyword evidence="8 9" id="KW-0472">Membrane</keyword>
<comment type="subcellular location">
    <subcellularLocation>
        <location evidence="1">Cell inner membrane</location>
    </subcellularLocation>
</comment>
<organism evidence="11 12">
    <name type="scientific">Marinobacter zhanjiangensis</name>
    <dbReference type="NCBI Taxonomy" id="578215"/>
    <lineage>
        <taxon>Bacteria</taxon>
        <taxon>Pseudomonadati</taxon>
        <taxon>Pseudomonadota</taxon>
        <taxon>Gammaproteobacteria</taxon>
        <taxon>Pseudomonadales</taxon>
        <taxon>Marinobacteraceae</taxon>
        <taxon>Marinobacter</taxon>
    </lineage>
</organism>
<gene>
    <name evidence="11" type="ORF">GCM10007071_17480</name>
</gene>
<keyword evidence="7 9" id="KW-1133">Transmembrane helix</keyword>
<evidence type="ECO:0000256" key="3">
    <source>
        <dbReference type="ARBA" id="ARBA00022475"/>
    </source>
</evidence>
<sequence>MARRTRFQVSPWIPRWLGNLLIVGLVIHAAAGMAWFTWQWLWNEQPVASLYNTGAGAGAAAGQITAPLASMELFGRPPGNQPVAESVRRNAPETRLRLTLEGVMVAAQPENSGAIVTSGGNTTAHYRVGELLPGNAELVEVEPGRILIRRQGALESLTFDEDSDGTALASLEPESVAADSSEDFLDQAQDRLASEGANALLAFGLQPVDDGGSQGYVFDGSNAMLRAVNLREGDVITAINGYQLGDLEQDRQLLETLRSEPRIQVEVERDGARFTVTYALPQ</sequence>
<evidence type="ECO:0000256" key="6">
    <source>
        <dbReference type="ARBA" id="ARBA00022927"/>
    </source>
</evidence>
<dbReference type="Gene3D" id="2.30.30.830">
    <property type="match status" value="1"/>
</dbReference>
<dbReference type="EMBL" id="BMXV01000003">
    <property type="protein sequence ID" value="GGY70897.1"/>
    <property type="molecule type" value="Genomic_DNA"/>
</dbReference>
<dbReference type="InterPro" id="IPR024961">
    <property type="entry name" value="T2SS_GspC_N"/>
</dbReference>
<evidence type="ECO:0000256" key="2">
    <source>
        <dbReference type="ARBA" id="ARBA00022448"/>
    </source>
</evidence>
<feature type="transmembrane region" description="Helical" evidence="9">
    <location>
        <begin position="20"/>
        <end position="42"/>
    </location>
</feature>